<dbReference type="Proteomes" id="UP001392437">
    <property type="component" value="Unassembled WGS sequence"/>
</dbReference>
<evidence type="ECO:0000313" key="7">
    <source>
        <dbReference type="Proteomes" id="UP001392437"/>
    </source>
</evidence>
<dbReference type="GO" id="GO:0016042">
    <property type="term" value="P:lipid catabolic process"/>
    <property type="evidence" value="ECO:0007669"/>
    <property type="project" value="UniProtKB-UniRule"/>
</dbReference>
<sequence>MDPDAERPLRILSLDGGGIRGLSSLLILKHLMKRINKENPPRPCEYFDLIGGTSTGGLIAIMLGRLQMDVDECIVKYQKISAATFQAKRSPADVLGRGKDLWKGKGRYKGDRLVEEFKQAALEFEDNEDATLFSNDAKFVCTFQADNNTAVHLRSYEVGDSYELLPTSRCTIWEAARATSAAATYFDPMPIGSHHYVDGATGLNNPVEVALEEARSIWSDALIRLESIISIGTGLKNPQAFGDDMIGILKTLKVISTDTEKTHQRFLRSLGDLGINGRYFRYNIDKGLEDVSLDDHGKIGTIEAATQAYLGLLEVQSSIESLASLLPPNGGKFNFILKYTTSTD</sequence>
<organism evidence="6 7">
    <name type="scientific">Apiospora kogelbergensis</name>
    <dbReference type="NCBI Taxonomy" id="1337665"/>
    <lineage>
        <taxon>Eukaryota</taxon>
        <taxon>Fungi</taxon>
        <taxon>Dikarya</taxon>
        <taxon>Ascomycota</taxon>
        <taxon>Pezizomycotina</taxon>
        <taxon>Sordariomycetes</taxon>
        <taxon>Xylariomycetidae</taxon>
        <taxon>Amphisphaeriales</taxon>
        <taxon>Apiosporaceae</taxon>
        <taxon>Apiospora</taxon>
    </lineage>
</organism>
<gene>
    <name evidence="6" type="ORF">PG999_000398</name>
</gene>
<evidence type="ECO:0000313" key="6">
    <source>
        <dbReference type="EMBL" id="KAK8132225.1"/>
    </source>
</evidence>
<dbReference type="InterPro" id="IPR002641">
    <property type="entry name" value="PNPLA_dom"/>
</dbReference>
<evidence type="ECO:0000259" key="5">
    <source>
        <dbReference type="PROSITE" id="PS51635"/>
    </source>
</evidence>
<dbReference type="CDD" id="cd07216">
    <property type="entry name" value="Pat17_PNPLA8_PNPLA9_like3"/>
    <property type="match status" value="1"/>
</dbReference>
<evidence type="ECO:0000256" key="4">
    <source>
        <dbReference type="PROSITE-ProRule" id="PRU01161"/>
    </source>
</evidence>
<keyword evidence="7" id="KW-1185">Reference proteome</keyword>
<feature type="active site" description="Nucleophile" evidence="4">
    <location>
        <position position="54"/>
    </location>
</feature>
<protein>
    <submittedName>
        <fullName evidence="6">FabD/lysophospholipase-like protein</fullName>
    </submittedName>
</protein>
<feature type="active site" description="Proton acceptor" evidence="4">
    <location>
        <position position="198"/>
    </location>
</feature>
<feature type="short sequence motif" description="GXSXG" evidence="4">
    <location>
        <begin position="52"/>
        <end position="56"/>
    </location>
</feature>
<feature type="short sequence motif" description="DGA/G" evidence="4">
    <location>
        <begin position="198"/>
        <end position="200"/>
    </location>
</feature>
<comment type="caution">
    <text evidence="6">The sequence shown here is derived from an EMBL/GenBank/DDBJ whole genome shotgun (WGS) entry which is preliminary data.</text>
</comment>
<evidence type="ECO:0000256" key="3">
    <source>
        <dbReference type="ARBA" id="ARBA00023098"/>
    </source>
</evidence>
<dbReference type="AlphaFoldDB" id="A0AAW0RBF4"/>
<feature type="short sequence motif" description="GXGXXG" evidence="4">
    <location>
        <begin position="16"/>
        <end position="21"/>
    </location>
</feature>
<keyword evidence="1 4" id="KW-0378">Hydrolase</keyword>
<dbReference type="SUPFAM" id="SSF52151">
    <property type="entry name" value="FabD/lysophospholipase-like"/>
    <property type="match status" value="1"/>
</dbReference>
<evidence type="ECO:0000256" key="1">
    <source>
        <dbReference type="ARBA" id="ARBA00022801"/>
    </source>
</evidence>
<name>A0AAW0RBF4_9PEZI</name>
<dbReference type="Pfam" id="PF01734">
    <property type="entry name" value="Patatin"/>
    <property type="match status" value="1"/>
</dbReference>
<dbReference type="PANTHER" id="PTHR24185">
    <property type="entry name" value="CALCIUM-INDEPENDENT PHOSPHOLIPASE A2-GAMMA"/>
    <property type="match status" value="1"/>
</dbReference>
<dbReference type="PROSITE" id="PS51635">
    <property type="entry name" value="PNPLA"/>
    <property type="match status" value="1"/>
</dbReference>
<dbReference type="PANTHER" id="PTHR24185:SF1">
    <property type="entry name" value="CALCIUM-INDEPENDENT PHOSPHOLIPASE A2-GAMMA"/>
    <property type="match status" value="1"/>
</dbReference>
<feature type="domain" description="PNPLA" evidence="5">
    <location>
        <begin position="12"/>
        <end position="211"/>
    </location>
</feature>
<dbReference type="GO" id="GO:0047499">
    <property type="term" value="F:calcium-independent phospholipase A2 activity"/>
    <property type="evidence" value="ECO:0007669"/>
    <property type="project" value="TreeGrafter"/>
</dbReference>
<proteinExistence type="predicted"/>
<dbReference type="InterPro" id="IPR016035">
    <property type="entry name" value="Acyl_Trfase/lysoPLipase"/>
</dbReference>
<dbReference type="GO" id="GO:0019369">
    <property type="term" value="P:arachidonate metabolic process"/>
    <property type="evidence" value="ECO:0007669"/>
    <property type="project" value="TreeGrafter"/>
</dbReference>
<dbReference type="Gene3D" id="3.40.1090.10">
    <property type="entry name" value="Cytosolic phospholipase A2 catalytic domain"/>
    <property type="match status" value="1"/>
</dbReference>
<dbReference type="EMBL" id="JAQQWP010000001">
    <property type="protein sequence ID" value="KAK8132225.1"/>
    <property type="molecule type" value="Genomic_DNA"/>
</dbReference>
<reference evidence="6 7" key="1">
    <citation type="submission" date="2023-01" db="EMBL/GenBank/DDBJ databases">
        <title>Analysis of 21 Apiospora genomes using comparative genomics revels a genus with tremendous synthesis potential of carbohydrate active enzymes and secondary metabolites.</title>
        <authorList>
            <person name="Sorensen T."/>
        </authorList>
    </citation>
    <scope>NUCLEOTIDE SEQUENCE [LARGE SCALE GENOMIC DNA]</scope>
    <source>
        <strain evidence="6 7">CBS 117206</strain>
    </source>
</reference>
<dbReference type="GO" id="GO:0016020">
    <property type="term" value="C:membrane"/>
    <property type="evidence" value="ECO:0007669"/>
    <property type="project" value="TreeGrafter"/>
</dbReference>
<dbReference type="GO" id="GO:0046486">
    <property type="term" value="P:glycerolipid metabolic process"/>
    <property type="evidence" value="ECO:0007669"/>
    <property type="project" value="UniProtKB-ARBA"/>
</dbReference>
<keyword evidence="2 4" id="KW-0442">Lipid degradation</keyword>
<evidence type="ECO:0000256" key="2">
    <source>
        <dbReference type="ARBA" id="ARBA00022963"/>
    </source>
</evidence>
<keyword evidence="3 4" id="KW-0443">Lipid metabolism</keyword>
<accession>A0AAW0RBF4</accession>